<dbReference type="STRING" id="1448318.A0A319EBN8"/>
<dbReference type="InterPro" id="IPR007219">
    <property type="entry name" value="XnlR_reg_dom"/>
</dbReference>
<gene>
    <name evidence="7" type="ORF">BO78DRAFT_354092</name>
</gene>
<dbReference type="PANTHER" id="PTHR46910">
    <property type="entry name" value="TRANSCRIPTION FACTOR PDR1"/>
    <property type="match status" value="1"/>
</dbReference>
<evidence type="ECO:0000256" key="1">
    <source>
        <dbReference type="ARBA" id="ARBA00022723"/>
    </source>
</evidence>
<dbReference type="Proteomes" id="UP000248423">
    <property type="component" value="Unassembled WGS sequence"/>
</dbReference>
<dbReference type="PROSITE" id="PS00463">
    <property type="entry name" value="ZN2_CY6_FUNGAL_1"/>
    <property type="match status" value="1"/>
</dbReference>
<dbReference type="InterPro" id="IPR036864">
    <property type="entry name" value="Zn2-C6_fun-type_DNA-bd_sf"/>
</dbReference>
<evidence type="ECO:0000256" key="4">
    <source>
        <dbReference type="ARBA" id="ARBA00023163"/>
    </source>
</evidence>
<feature type="domain" description="Zn(2)-C6 fungal-type" evidence="6">
    <location>
        <begin position="23"/>
        <end position="52"/>
    </location>
</feature>
<dbReference type="InterPro" id="IPR001138">
    <property type="entry name" value="Zn2Cys6_DnaBD"/>
</dbReference>
<keyword evidence="2" id="KW-0805">Transcription regulation</keyword>
<protein>
    <recommendedName>
        <fullName evidence="6">Zn(2)-C6 fungal-type domain-containing protein</fullName>
    </recommendedName>
</protein>
<dbReference type="CDD" id="cd00067">
    <property type="entry name" value="GAL4"/>
    <property type="match status" value="1"/>
</dbReference>
<keyword evidence="1" id="KW-0479">Metal-binding</keyword>
<evidence type="ECO:0000313" key="7">
    <source>
        <dbReference type="EMBL" id="PYI01184.1"/>
    </source>
</evidence>
<evidence type="ECO:0000256" key="5">
    <source>
        <dbReference type="ARBA" id="ARBA00023242"/>
    </source>
</evidence>
<dbReference type="EMBL" id="KZ826422">
    <property type="protein sequence ID" value="PYI01184.1"/>
    <property type="molecule type" value="Genomic_DNA"/>
</dbReference>
<dbReference type="SMART" id="SM00906">
    <property type="entry name" value="Fungal_trans"/>
    <property type="match status" value="1"/>
</dbReference>
<dbReference type="Pfam" id="PF04082">
    <property type="entry name" value="Fungal_trans"/>
    <property type="match status" value="1"/>
</dbReference>
<dbReference type="GO" id="GO:0008270">
    <property type="term" value="F:zinc ion binding"/>
    <property type="evidence" value="ECO:0007669"/>
    <property type="project" value="InterPro"/>
</dbReference>
<dbReference type="CDD" id="cd12148">
    <property type="entry name" value="fungal_TF_MHR"/>
    <property type="match status" value="1"/>
</dbReference>
<dbReference type="SMART" id="SM00066">
    <property type="entry name" value="GAL4"/>
    <property type="match status" value="1"/>
</dbReference>
<dbReference type="GO" id="GO:0000981">
    <property type="term" value="F:DNA-binding transcription factor activity, RNA polymerase II-specific"/>
    <property type="evidence" value="ECO:0007669"/>
    <property type="project" value="InterPro"/>
</dbReference>
<keyword evidence="3" id="KW-0238">DNA-binding</keyword>
<evidence type="ECO:0000259" key="6">
    <source>
        <dbReference type="PROSITE" id="PS50048"/>
    </source>
</evidence>
<dbReference type="VEuPathDB" id="FungiDB:BO78DRAFT_354092"/>
<keyword evidence="4" id="KW-0804">Transcription</keyword>
<organism evidence="7 8">
    <name type="scientific">Aspergillus sclerotiicarbonarius (strain CBS 121057 / IBT 28362)</name>
    <dbReference type="NCBI Taxonomy" id="1448318"/>
    <lineage>
        <taxon>Eukaryota</taxon>
        <taxon>Fungi</taxon>
        <taxon>Dikarya</taxon>
        <taxon>Ascomycota</taxon>
        <taxon>Pezizomycotina</taxon>
        <taxon>Eurotiomycetes</taxon>
        <taxon>Eurotiomycetidae</taxon>
        <taxon>Eurotiales</taxon>
        <taxon>Aspergillaceae</taxon>
        <taxon>Aspergillus</taxon>
        <taxon>Aspergillus subgen. Circumdati</taxon>
    </lineage>
</organism>
<dbReference type="GO" id="GO:0006351">
    <property type="term" value="P:DNA-templated transcription"/>
    <property type="evidence" value="ECO:0007669"/>
    <property type="project" value="InterPro"/>
</dbReference>
<dbReference type="InterPro" id="IPR050987">
    <property type="entry name" value="AtrR-like"/>
</dbReference>
<dbReference type="OrthoDB" id="103819at2759"/>
<dbReference type="GO" id="GO:0009893">
    <property type="term" value="P:positive regulation of metabolic process"/>
    <property type="evidence" value="ECO:0007669"/>
    <property type="project" value="UniProtKB-ARBA"/>
</dbReference>
<evidence type="ECO:0000256" key="3">
    <source>
        <dbReference type="ARBA" id="ARBA00023125"/>
    </source>
</evidence>
<evidence type="ECO:0000256" key="2">
    <source>
        <dbReference type="ARBA" id="ARBA00023015"/>
    </source>
</evidence>
<dbReference type="PROSITE" id="PS50048">
    <property type="entry name" value="ZN2_CY6_FUNGAL_2"/>
    <property type="match status" value="1"/>
</dbReference>
<dbReference type="Gene3D" id="4.10.240.10">
    <property type="entry name" value="Zn(2)-C6 fungal-type DNA-binding domain"/>
    <property type="match status" value="1"/>
</dbReference>
<keyword evidence="5" id="KW-0539">Nucleus</keyword>
<dbReference type="PANTHER" id="PTHR46910:SF5">
    <property type="entry name" value="ZN(II)2CYS6 TRANSCRIPTION FACTOR (EUROFUNG)"/>
    <property type="match status" value="1"/>
</dbReference>
<sequence>MSALGTEETIQERQHRLALVPRACEGCKRRKIRCDRTIPCSNCQVSNLTCRHPNDRSRSQLQADRIAHLEALVESLDRRFRDVESKLNALESPQPIPAVENAPNQSISSEARRGHLFEGDSSFMSQSLQASKTAQVAALSAGTDNGSAIEHAFGQLRNILNDSDELSKNNFFFSKSTSRFVPPVKPLPTALVTSILRRMKARRPIFLSSYAINDLQVLEDLCQSVYSITSRASVGQIASMHGILFFVLKELIAMKDELCQKFDLTTHLGHCEQIFIAAIETYDVFAVPSFENILALTMGMVKAQGEAKPSLFWTLVSAAATHCQSLGYHRETTYPNIPSRKADNIRRLFWTVYVFDKNMSLLLGRVSNMQGVKIDTRHPAISTDPTLRPWDESFIMGIGMAEFQDRTFSGLYSPATLIKVPSERAHLISDLASAMEQWHLEFKQIDSEGVNNAQVFHMSRGNWDISFYSTLTLLFHASSATGTVQISSQCFNAARNSLLAHLNCFPQYQKSKLLSDGEYFNWILLFSSFTPFVVIFLHAISAKDTESVTLLAKVLATFENFRKASQGSERLYQICATFTQIAKLVQSQRLSIGTYNQQDDSLILSEISGDTSIFHPDTFQDMFEIDDVNRVTSLYATDILNDWFSGQPFLWDRFDSEFETSA</sequence>
<dbReference type="Pfam" id="PF00172">
    <property type="entry name" value="Zn_clus"/>
    <property type="match status" value="1"/>
</dbReference>
<dbReference type="GO" id="GO:0003677">
    <property type="term" value="F:DNA binding"/>
    <property type="evidence" value="ECO:0007669"/>
    <property type="project" value="UniProtKB-KW"/>
</dbReference>
<name>A0A319EBN8_ASPSB</name>
<keyword evidence="8" id="KW-1185">Reference proteome</keyword>
<proteinExistence type="predicted"/>
<dbReference type="AlphaFoldDB" id="A0A319EBN8"/>
<dbReference type="SUPFAM" id="SSF57701">
    <property type="entry name" value="Zn2/Cys6 DNA-binding domain"/>
    <property type="match status" value="1"/>
</dbReference>
<reference evidence="7 8" key="1">
    <citation type="submission" date="2018-02" db="EMBL/GenBank/DDBJ databases">
        <title>The genomes of Aspergillus section Nigri reveals drivers in fungal speciation.</title>
        <authorList>
            <consortium name="DOE Joint Genome Institute"/>
            <person name="Vesth T.C."/>
            <person name="Nybo J."/>
            <person name="Theobald S."/>
            <person name="Brandl J."/>
            <person name="Frisvad J.C."/>
            <person name="Nielsen K.F."/>
            <person name="Lyhne E.K."/>
            <person name="Kogle M.E."/>
            <person name="Kuo A."/>
            <person name="Riley R."/>
            <person name="Clum A."/>
            <person name="Nolan M."/>
            <person name="Lipzen A."/>
            <person name="Salamov A."/>
            <person name="Henrissat B."/>
            <person name="Wiebenga A."/>
            <person name="De vries R.P."/>
            <person name="Grigoriev I.V."/>
            <person name="Mortensen U.H."/>
            <person name="Andersen M.R."/>
            <person name="Baker S.E."/>
        </authorList>
    </citation>
    <scope>NUCLEOTIDE SEQUENCE [LARGE SCALE GENOMIC DNA]</scope>
    <source>
        <strain evidence="7 8">CBS 121057</strain>
    </source>
</reference>
<accession>A0A319EBN8</accession>
<evidence type="ECO:0000313" key="8">
    <source>
        <dbReference type="Proteomes" id="UP000248423"/>
    </source>
</evidence>